<organism evidence="10 11">
    <name type="scientific">Clostridium botulinum (strain 657 / Type Ba4)</name>
    <dbReference type="NCBI Taxonomy" id="515621"/>
    <lineage>
        <taxon>Bacteria</taxon>
        <taxon>Bacillati</taxon>
        <taxon>Bacillota</taxon>
        <taxon>Clostridia</taxon>
        <taxon>Eubacteriales</taxon>
        <taxon>Clostridiaceae</taxon>
        <taxon>Clostridium</taxon>
    </lineage>
</organism>
<evidence type="ECO:0000313" key="10">
    <source>
        <dbReference type="EMBL" id="ACQ52949.1"/>
    </source>
</evidence>
<dbReference type="Pfam" id="PF14657">
    <property type="entry name" value="Arm-DNA-bind_4"/>
    <property type="match status" value="1"/>
</dbReference>
<dbReference type="Pfam" id="PF14659">
    <property type="entry name" value="Phage_int_SAM_3"/>
    <property type="match status" value="1"/>
</dbReference>
<evidence type="ECO:0000256" key="4">
    <source>
        <dbReference type="ARBA" id="ARBA00023125"/>
    </source>
</evidence>
<protein>
    <submittedName>
        <fullName evidence="10">Site-specific recombinase, phage integrase family</fullName>
    </submittedName>
</protein>
<reference evidence="10 11" key="1">
    <citation type="journal article" date="2007" name="PLoS ONE">
        <title>Analysis of the neurotoxin complex genes in Clostridium botulinum A1-A4 and B1 strains: BoNT/A3, /Ba4 and /B1 clusters are located within plasmids.</title>
        <authorList>
            <person name="Smith T.J."/>
            <person name="Hill K.K."/>
            <person name="Foley B.T."/>
            <person name="Detter J.C."/>
            <person name="Munk A.C."/>
            <person name="Bruce D.C."/>
            <person name="Doggett N.A."/>
            <person name="Smith L.A."/>
            <person name="Marks J.D."/>
            <person name="Xie G."/>
            <person name="Brettin T.S."/>
        </authorList>
    </citation>
    <scope>NUCLEOTIDE SEQUENCE [LARGE SCALE GENOMIC DNA]</scope>
    <source>
        <strain evidence="11">657 / Type Ba4</strain>
    </source>
</reference>
<dbReference type="AlphaFoldDB" id="A0A3F3A3S3"/>
<keyword evidence="4 6" id="KW-0238">DNA-binding</keyword>
<evidence type="ECO:0000259" key="9">
    <source>
        <dbReference type="PROSITE" id="PS51900"/>
    </source>
</evidence>
<reference evidence="11" key="2">
    <citation type="submission" date="2008-05" db="EMBL/GenBank/DDBJ databases">
        <title>Genome sequence of Clostridium botulinum Ba4 strain 657.</title>
        <authorList>
            <person name="Shrivastava S."/>
            <person name="Brown J.L."/>
            <person name="Bruce D."/>
            <person name="Detter C."/>
            <person name="Munk C."/>
            <person name="Smith L.A."/>
            <person name="Smith T.J."/>
            <person name="Sutton G."/>
            <person name="Brettin T.S."/>
        </authorList>
    </citation>
    <scope>NUCLEOTIDE SEQUENCE [LARGE SCALE GENOMIC DNA]</scope>
    <source>
        <strain evidence="11">657 / Type Ba4</strain>
    </source>
</reference>
<dbReference type="SUPFAM" id="SSF56349">
    <property type="entry name" value="DNA breaking-rejoining enzymes"/>
    <property type="match status" value="1"/>
</dbReference>
<dbReference type="Pfam" id="PF00589">
    <property type="entry name" value="Phage_integrase"/>
    <property type="match status" value="1"/>
</dbReference>
<evidence type="ECO:0000313" key="11">
    <source>
        <dbReference type="Proteomes" id="UP000002333"/>
    </source>
</evidence>
<dbReference type="GO" id="GO:0006310">
    <property type="term" value="P:DNA recombination"/>
    <property type="evidence" value="ECO:0007669"/>
    <property type="project" value="UniProtKB-KW"/>
</dbReference>
<evidence type="ECO:0000256" key="2">
    <source>
        <dbReference type="ARBA" id="ARBA00008857"/>
    </source>
</evidence>
<feature type="domain" description="Core-binding (CB)" evidence="9">
    <location>
        <begin position="68"/>
        <end position="148"/>
    </location>
</feature>
<dbReference type="CDD" id="cd01189">
    <property type="entry name" value="INT_ICEBs1_C_like"/>
    <property type="match status" value="1"/>
</dbReference>
<dbReference type="InterPro" id="IPR011010">
    <property type="entry name" value="DNA_brk_join_enz"/>
</dbReference>
<keyword evidence="3" id="KW-0229">DNA integration</keyword>
<name>A0A3F3A3S3_CLOB6</name>
<accession>A0A3F3A3S3</accession>
<evidence type="ECO:0000256" key="7">
    <source>
        <dbReference type="SAM" id="Coils"/>
    </source>
</evidence>
<dbReference type="InterPro" id="IPR028259">
    <property type="entry name" value="AP2-like_int_N"/>
</dbReference>
<dbReference type="EMBL" id="CP001083">
    <property type="protein sequence ID" value="ACQ52949.1"/>
    <property type="molecule type" value="Genomic_DNA"/>
</dbReference>
<dbReference type="Gene3D" id="1.10.443.10">
    <property type="entry name" value="Intergrase catalytic core"/>
    <property type="match status" value="1"/>
</dbReference>
<gene>
    <name evidence="10" type="ordered locus">CLJ_B1764</name>
</gene>
<keyword evidence="7" id="KW-0175">Coiled coil</keyword>
<evidence type="ECO:0000259" key="8">
    <source>
        <dbReference type="PROSITE" id="PS51898"/>
    </source>
</evidence>
<keyword evidence="5" id="KW-0233">DNA recombination</keyword>
<dbReference type="PANTHER" id="PTHR30349:SF64">
    <property type="entry name" value="PROPHAGE INTEGRASE INTD-RELATED"/>
    <property type="match status" value="1"/>
</dbReference>
<dbReference type="PROSITE" id="PS51898">
    <property type="entry name" value="TYR_RECOMBINASE"/>
    <property type="match status" value="1"/>
</dbReference>
<feature type="domain" description="Tyr recombinase" evidence="8">
    <location>
        <begin position="171"/>
        <end position="351"/>
    </location>
</feature>
<dbReference type="InterPro" id="IPR050090">
    <property type="entry name" value="Tyrosine_recombinase_XerCD"/>
</dbReference>
<dbReference type="InterPro" id="IPR004107">
    <property type="entry name" value="Integrase_SAM-like_N"/>
</dbReference>
<dbReference type="KEGG" id="cbi:CLJ_B1764"/>
<dbReference type="GO" id="GO:0015074">
    <property type="term" value="P:DNA integration"/>
    <property type="evidence" value="ECO:0007669"/>
    <property type="project" value="UniProtKB-KW"/>
</dbReference>
<proteinExistence type="inferred from homology"/>
<comment type="function">
    <text evidence="1">Site-specific tyrosine recombinase, which acts by catalyzing the cutting and rejoining of the recombining DNA molecules.</text>
</comment>
<dbReference type="Proteomes" id="UP000002333">
    <property type="component" value="Chromosome"/>
</dbReference>
<dbReference type="InterPro" id="IPR013762">
    <property type="entry name" value="Integrase-like_cat_sf"/>
</dbReference>
<dbReference type="PANTHER" id="PTHR30349">
    <property type="entry name" value="PHAGE INTEGRASE-RELATED"/>
    <property type="match status" value="1"/>
</dbReference>
<evidence type="ECO:0000256" key="6">
    <source>
        <dbReference type="PROSITE-ProRule" id="PRU01248"/>
    </source>
</evidence>
<feature type="coiled-coil region" evidence="7">
    <location>
        <begin position="34"/>
        <end position="68"/>
    </location>
</feature>
<evidence type="ECO:0000256" key="3">
    <source>
        <dbReference type="ARBA" id="ARBA00022908"/>
    </source>
</evidence>
<dbReference type="RefSeq" id="WP_012720803.1">
    <property type="nucleotide sequence ID" value="NC_012658.1"/>
</dbReference>
<dbReference type="InterPro" id="IPR002104">
    <property type="entry name" value="Integrase_catalytic"/>
</dbReference>
<dbReference type="InterPro" id="IPR010998">
    <property type="entry name" value="Integrase_recombinase_N"/>
</dbReference>
<evidence type="ECO:0000256" key="1">
    <source>
        <dbReference type="ARBA" id="ARBA00003283"/>
    </source>
</evidence>
<dbReference type="PROSITE" id="PS51900">
    <property type="entry name" value="CB"/>
    <property type="match status" value="1"/>
</dbReference>
<dbReference type="Gene3D" id="1.10.150.130">
    <property type="match status" value="1"/>
</dbReference>
<comment type="similarity">
    <text evidence="2">Belongs to the 'phage' integrase family.</text>
</comment>
<dbReference type="InterPro" id="IPR044068">
    <property type="entry name" value="CB"/>
</dbReference>
<dbReference type="GO" id="GO:0003677">
    <property type="term" value="F:DNA binding"/>
    <property type="evidence" value="ECO:0007669"/>
    <property type="project" value="UniProtKB-UniRule"/>
</dbReference>
<sequence>MDYNITYREKDKGIQFIISYKLNGKWKQKAKQGFKKKSEAKKAADKALEELKEKFKNEIDLNNNYNNITFAEFIDIHLQHISLHVEPYTLVGYKTALKKFKSLYNMKICDIKQIHIQNCVDDLVKMNLKDYTIKTYIQKLTAIFNSAINQYQIIITNPVKNIRYIPNKNKNEKKVLNDTELNDLLSKIENKQYYIMTLLASKCGLRIGEILGLTWDNIDEINKTIIVNKQWKLNKDGKFGFGELKSKNSYRKVPCPKIIFTYLKTYKKVVNIDNRIVNYKNTISTASNIRREYKQLGYDISIHELRHTYATKLISSRMDFKTAANILGHDIEMTMKIYSHVTDEMMEHATNIIEKIF</sequence>
<evidence type="ECO:0000256" key="5">
    <source>
        <dbReference type="ARBA" id="ARBA00023172"/>
    </source>
</evidence>